<evidence type="ECO:0000256" key="6">
    <source>
        <dbReference type="SAM" id="MobiDB-lite"/>
    </source>
</evidence>
<feature type="compositionally biased region" description="Basic residues" evidence="6">
    <location>
        <begin position="813"/>
        <end position="822"/>
    </location>
</feature>
<evidence type="ECO:0000256" key="2">
    <source>
        <dbReference type="ARBA" id="ARBA00022771"/>
    </source>
</evidence>
<feature type="compositionally biased region" description="Basic and acidic residues" evidence="6">
    <location>
        <begin position="212"/>
        <end position="238"/>
    </location>
</feature>
<evidence type="ECO:0000313" key="9">
    <source>
        <dbReference type="EMBL" id="CAH1784435.1"/>
    </source>
</evidence>
<dbReference type="SMART" id="SM00356">
    <property type="entry name" value="ZnF_C3H1"/>
    <property type="match status" value="1"/>
</dbReference>
<dbReference type="Gene3D" id="2.40.50.90">
    <property type="match status" value="3"/>
</dbReference>
<dbReference type="InterPro" id="IPR035437">
    <property type="entry name" value="SNase_OB-fold_sf"/>
</dbReference>
<feature type="zinc finger region" description="C3H1-type" evidence="4">
    <location>
        <begin position="1289"/>
        <end position="1317"/>
    </location>
</feature>
<dbReference type="Pfam" id="PF00567">
    <property type="entry name" value="TUDOR"/>
    <property type="match status" value="4"/>
</dbReference>
<dbReference type="PROSITE" id="PS50103">
    <property type="entry name" value="ZF_C3H1"/>
    <property type="match status" value="1"/>
</dbReference>
<dbReference type="PROSITE" id="PS50304">
    <property type="entry name" value="TUDOR"/>
    <property type="match status" value="3"/>
</dbReference>
<feature type="region of interest" description="Disordered" evidence="6">
    <location>
        <begin position="906"/>
        <end position="994"/>
    </location>
</feature>
<keyword evidence="3 4" id="KW-0862">Zinc</keyword>
<feature type="compositionally biased region" description="Polar residues" evidence="6">
    <location>
        <begin position="272"/>
        <end position="289"/>
    </location>
</feature>
<comment type="caution">
    <text evidence="9">The sequence shown here is derived from an EMBL/GenBank/DDBJ whole genome shotgun (WGS) entry which is preliminary data.</text>
</comment>
<feature type="compositionally biased region" description="Low complexity" evidence="6">
    <location>
        <begin position="153"/>
        <end position="162"/>
    </location>
</feature>
<proteinExistence type="predicted"/>
<protein>
    <submittedName>
        <fullName evidence="9">Uncharacterized protein</fullName>
    </submittedName>
</protein>
<feature type="compositionally biased region" description="Acidic residues" evidence="6">
    <location>
        <begin position="784"/>
        <end position="793"/>
    </location>
</feature>
<feature type="region of interest" description="Disordered" evidence="6">
    <location>
        <begin position="264"/>
        <end position="329"/>
    </location>
</feature>
<feature type="compositionally biased region" description="Basic and acidic residues" evidence="6">
    <location>
        <begin position="906"/>
        <end position="924"/>
    </location>
</feature>
<evidence type="ECO:0000256" key="3">
    <source>
        <dbReference type="ARBA" id="ARBA00022833"/>
    </source>
</evidence>
<feature type="coiled-coil region" evidence="5">
    <location>
        <begin position="46"/>
        <end position="73"/>
    </location>
</feature>
<name>A0A8S4NS65_OWEFU</name>
<dbReference type="Proteomes" id="UP000749559">
    <property type="component" value="Unassembled WGS sequence"/>
</dbReference>
<evidence type="ECO:0000256" key="4">
    <source>
        <dbReference type="PROSITE-ProRule" id="PRU00723"/>
    </source>
</evidence>
<feature type="region of interest" description="Disordered" evidence="6">
    <location>
        <begin position="1237"/>
        <end position="1258"/>
    </location>
</feature>
<dbReference type="Gene3D" id="4.10.1000.10">
    <property type="entry name" value="Zinc finger, CCCH-type"/>
    <property type="match status" value="1"/>
</dbReference>
<reference evidence="9" key="1">
    <citation type="submission" date="2022-03" db="EMBL/GenBank/DDBJ databases">
        <authorList>
            <person name="Martin C."/>
        </authorList>
    </citation>
    <scope>NUCLEOTIDE SEQUENCE</scope>
</reference>
<feature type="domain" description="C3H1-type" evidence="7">
    <location>
        <begin position="1289"/>
        <end position="1317"/>
    </location>
</feature>
<evidence type="ECO:0000256" key="1">
    <source>
        <dbReference type="ARBA" id="ARBA00022723"/>
    </source>
</evidence>
<dbReference type="SMART" id="SM00333">
    <property type="entry name" value="TUDOR"/>
    <property type="match status" value="3"/>
</dbReference>
<feature type="compositionally biased region" description="Polar residues" evidence="6">
    <location>
        <begin position="702"/>
        <end position="712"/>
    </location>
</feature>
<dbReference type="SUPFAM" id="SSF63748">
    <property type="entry name" value="Tudor/PWWP/MBT"/>
    <property type="match status" value="3"/>
</dbReference>
<dbReference type="InterPro" id="IPR002999">
    <property type="entry name" value="Tudor"/>
</dbReference>
<dbReference type="PANTHER" id="PTHR22948">
    <property type="entry name" value="TUDOR DOMAIN CONTAINING PROTEIN"/>
    <property type="match status" value="1"/>
</dbReference>
<evidence type="ECO:0000313" key="10">
    <source>
        <dbReference type="Proteomes" id="UP000749559"/>
    </source>
</evidence>
<feature type="compositionally biased region" description="Polar residues" evidence="6">
    <location>
        <begin position="298"/>
        <end position="307"/>
    </location>
</feature>
<keyword evidence="5" id="KW-0175">Coiled coil</keyword>
<feature type="region of interest" description="Disordered" evidence="6">
    <location>
        <begin position="784"/>
        <end position="888"/>
    </location>
</feature>
<evidence type="ECO:0000259" key="7">
    <source>
        <dbReference type="PROSITE" id="PS50103"/>
    </source>
</evidence>
<feature type="compositionally biased region" description="Basic and acidic residues" evidence="6">
    <location>
        <begin position="163"/>
        <end position="176"/>
    </location>
</feature>
<sequence>MSNFHRRNYNIRFIFSRLSIISESKMATATKKVTLEHMKGKVRDKLKEVTVQADDIQETLQELQGKVQGLVSEADKCAKDVLMSNHKSKCMKRFLPTLQKIDAVYMGLLYISDSLSSVGDESQGESPDKGRDTDSSATPSHNTSAIADDDDATVVSTVVSRSAKSDKAHSDTHSVKSEPQSDSQYKEPPGVSRVQLSEDMLKTLDRASIKQDNVHKVGDKEHLNDTDNLKPVDDKDNLKPNPVTLSPGDIHNKIFKSFSPIQDKISPRDSIASGSVAATETKENLSQPSPHIALTAGDHSQSVTTPEVPQDAAISKTDQTTSQSEQCKDESYAISGGQHELPHPENYHLVDKQEKHQSPSDTPTLTRAKILQDILKSRLDKEKQSSVSTEDIKAPDQTYSFIRPPVKPNIVKKLRKSKSSYVSSSSAASQQGPYGMGPQLSSLTFKDGSNVEVIVTHIVHPFQFWVQPQGLQLPELMENMCLFYGNPASRRSLQCAPQCGMICNAKWDCDATWYRAQITSVHAADQQKITDYRSESESELNSTDYAVDVLFVDYGNNAENIGMTGLRELPPEFTTLPRQAFCCTLSGVMPMDGSWTYPAVYRFNQLVLNQNCSAVVHIENTCPVIFIDLMIQTGDQQEQGACPSGTSAMKKVSDLLIEEGLAIPAVNKEIAQVINQWYSGQDVVQSSNVEESGNPSEVCPSDVTNNATNGTSSQCQEELLSNETNVQNTDAQVEGNKPLPSAHAFEGQVEAKNKPLMESSDSWQAIVADDDFDACLDEEIDALTVDQEQEQPIEAEKKKGSKSTIGQETTTSGRKKKKKKSSRDKSPTKPMSEPPKSTLIKYTKRGQSAPPVGHTSASNDNKENQGAEAISPQKKLQTLGMPSTLPQDCDFRGKFEKWIQIDSTPDIDHLKDSTPDRDHKHEVGSNEANIEEEDRVSISSSINDEELKPYRPVHLPSPVEPIASSDPKKDGKSSVLKDTTVNKDSHNAPSEDISDDVVMERKLKEQIIEIPEAATFQVMLSSINSPTDFYVHIVSLDTQKVIAKLEQELNKHYEKFNSIMMRFFGGFEPCVGEICIAKFSKDNTFYRAKILKVKPIYKADGKIESGLMGKKVYVFYIDYGNTEWLIASQILPLAPQFQDYPPQAVHCALASTKPVHSKPRLEEYDDYDWSPEANAEFVKLTGLEKQFLAVVVYCKEGDVFRSPDKPLQVLLCDCTAETDVWINEELASRGLTTFCQQEEEAATQEQRSDTGNDEFDGWDPMAEEYLSERNTYKIDTDDPGVATVGYGDTGQNPVCKFYARRGHCYRGDDCPYLHARNDPDIITRDKVEVTRVFETLHSVTLPMEDSWVVVEITSIFNPCHFYVVFPFGTRPLQDMMKSSTDVSAESGFSESNLSTTPGETLDTLMEQMNEYYNTKGAMRTRGMEAYALGENVAVRFTEDNNWYRGKIINTQEDKDLDNSKVEVFYVDYGNTEWVPESRVRDILPRFISFEFQAIECFLAGLEPLQEKWDTQARQCFKELAEGKTLIAHIKSSGCNGTITLDLYDTSETEVNIAKQMAARKCAIYNDYSSGKTVKKRKTKDSDVEKPIFLPG</sequence>
<feature type="compositionally biased region" description="Polar residues" evidence="6">
    <location>
        <begin position="685"/>
        <end position="695"/>
    </location>
</feature>
<dbReference type="InterPro" id="IPR000571">
    <property type="entry name" value="Znf_CCCH"/>
</dbReference>
<feature type="region of interest" description="Disordered" evidence="6">
    <location>
        <begin position="212"/>
        <end position="251"/>
    </location>
</feature>
<dbReference type="EMBL" id="CAIIXF020000005">
    <property type="protein sequence ID" value="CAH1784435.1"/>
    <property type="molecule type" value="Genomic_DNA"/>
</dbReference>
<dbReference type="OrthoDB" id="10069557at2759"/>
<dbReference type="SUPFAM" id="SSF90229">
    <property type="entry name" value="CCCH zinc finger"/>
    <property type="match status" value="1"/>
</dbReference>
<feature type="region of interest" description="Disordered" evidence="6">
    <location>
        <begin position="117"/>
        <end position="194"/>
    </location>
</feature>
<dbReference type="FunFam" id="2.30.30.140:FF:000018">
    <property type="entry name" value="Serine/threonine-protein kinase 31"/>
    <property type="match status" value="2"/>
</dbReference>
<feature type="domain" description="Tudor" evidence="8">
    <location>
        <begin position="1425"/>
        <end position="1489"/>
    </location>
</feature>
<dbReference type="Pfam" id="PF00642">
    <property type="entry name" value="zf-CCCH"/>
    <property type="match status" value="1"/>
</dbReference>
<keyword evidence="1 4" id="KW-0479">Metal-binding</keyword>
<keyword evidence="2 4" id="KW-0863">Zinc-finger</keyword>
<feature type="domain" description="Tudor" evidence="8">
    <location>
        <begin position="1068"/>
        <end position="1140"/>
    </location>
</feature>
<dbReference type="GO" id="GO:0008270">
    <property type="term" value="F:zinc ion binding"/>
    <property type="evidence" value="ECO:0007669"/>
    <property type="project" value="UniProtKB-KW"/>
</dbReference>
<feature type="region of interest" description="Disordered" evidence="6">
    <location>
        <begin position="685"/>
        <end position="712"/>
    </location>
</feature>
<evidence type="ECO:0000256" key="5">
    <source>
        <dbReference type="SAM" id="Coils"/>
    </source>
</evidence>
<feature type="domain" description="Tudor" evidence="8">
    <location>
        <begin position="496"/>
        <end position="576"/>
    </location>
</feature>
<feature type="compositionally biased region" description="Polar residues" evidence="6">
    <location>
        <begin position="316"/>
        <end position="325"/>
    </location>
</feature>
<dbReference type="Gene3D" id="2.30.30.140">
    <property type="match status" value="3"/>
</dbReference>
<dbReference type="InterPro" id="IPR050621">
    <property type="entry name" value="Tudor_domain_containing"/>
</dbReference>
<keyword evidence="10" id="KW-1185">Reference proteome</keyword>
<dbReference type="PANTHER" id="PTHR22948:SF76">
    <property type="entry name" value="FI20010P1-RELATED"/>
    <property type="match status" value="1"/>
</dbReference>
<feature type="compositionally biased region" description="Polar residues" evidence="6">
    <location>
        <begin position="874"/>
        <end position="886"/>
    </location>
</feature>
<dbReference type="InterPro" id="IPR036855">
    <property type="entry name" value="Znf_CCCH_sf"/>
</dbReference>
<accession>A0A8S4NS65</accession>
<evidence type="ECO:0000259" key="8">
    <source>
        <dbReference type="PROSITE" id="PS50304"/>
    </source>
</evidence>
<gene>
    <name evidence="9" type="ORF">OFUS_LOCUS10629</name>
</gene>
<organism evidence="9 10">
    <name type="scientific">Owenia fusiformis</name>
    <name type="common">Polychaete worm</name>
    <dbReference type="NCBI Taxonomy" id="6347"/>
    <lineage>
        <taxon>Eukaryota</taxon>
        <taxon>Metazoa</taxon>
        <taxon>Spiralia</taxon>
        <taxon>Lophotrochozoa</taxon>
        <taxon>Annelida</taxon>
        <taxon>Polychaeta</taxon>
        <taxon>Sedentaria</taxon>
        <taxon>Canalipalpata</taxon>
        <taxon>Sabellida</taxon>
        <taxon>Oweniida</taxon>
        <taxon>Oweniidae</taxon>
        <taxon>Owenia</taxon>
    </lineage>
</organism>